<dbReference type="SUPFAM" id="SSF51695">
    <property type="entry name" value="PLC-like phosphodiesterases"/>
    <property type="match status" value="1"/>
</dbReference>
<protein>
    <recommendedName>
        <fullName evidence="3">Phosphatidylinositol diacylglycerol-lyase</fullName>
    </recommendedName>
</protein>
<dbReference type="AlphaFoldDB" id="A0A6G9ARR3"/>
<dbReference type="GO" id="GO:0006629">
    <property type="term" value="P:lipid metabolic process"/>
    <property type="evidence" value="ECO:0007669"/>
    <property type="project" value="InterPro"/>
</dbReference>
<evidence type="ECO:0000313" key="1">
    <source>
        <dbReference type="EMBL" id="QIP15100.1"/>
    </source>
</evidence>
<dbReference type="InterPro" id="IPR032075">
    <property type="entry name" value="PI-PLC-C1"/>
</dbReference>
<dbReference type="Pfam" id="PF16670">
    <property type="entry name" value="PI-PLC-C1"/>
    <property type="match status" value="1"/>
</dbReference>
<dbReference type="Gene3D" id="3.20.20.190">
    <property type="entry name" value="Phosphatidylinositol (PI) phosphodiesterase"/>
    <property type="match status" value="1"/>
</dbReference>
<gene>
    <name evidence="1" type="ORF">G8759_21975</name>
</gene>
<evidence type="ECO:0008006" key="3">
    <source>
        <dbReference type="Google" id="ProtNLM"/>
    </source>
</evidence>
<dbReference type="EMBL" id="CP050063">
    <property type="protein sequence ID" value="QIP15100.1"/>
    <property type="molecule type" value="Genomic_DNA"/>
</dbReference>
<dbReference type="RefSeq" id="WP_167212485.1">
    <property type="nucleotide sequence ID" value="NZ_CP050063.1"/>
</dbReference>
<dbReference type="Proteomes" id="UP000501802">
    <property type="component" value="Chromosome"/>
</dbReference>
<keyword evidence="2" id="KW-1185">Reference proteome</keyword>
<name>A0A6G9ARR3_9BACT</name>
<dbReference type="KEGG" id="spib:G8759_21975"/>
<evidence type="ECO:0000313" key="2">
    <source>
        <dbReference type="Proteomes" id="UP000501802"/>
    </source>
</evidence>
<sequence>MSSYQNLPYQSVTFKGSHNSYDRDESLYDQLVFHPDKPYNCGCRGVELDIWRHSDDPGTGLFTVSHSGGGGPDLSTYLASLLSWHDTNPDHDPVWVTLDIKSSNGDKTTFPDQIDGYLTSYFRTSLIFNPILLYTSKSRSLCENVELTGWPTLGDMRNRFIFCLSGNEDWKSYYANTNQQGCLCFADMDRPDDESNPDVPTTGSRVVINMHIYSDDHDKWAQSIPAYSTKNLLVRVYIANGEDLWNNAQSAGASLIATDKVSNYSWAEVSNDAPFAQRSTFQTVNQRQVAEAPQQMIRLLSKDSA</sequence>
<dbReference type="PROSITE" id="PS50007">
    <property type="entry name" value="PIPLC_X_DOMAIN"/>
    <property type="match status" value="1"/>
</dbReference>
<organism evidence="1 2">
    <name type="scientific">Spirosoma aureum</name>
    <dbReference type="NCBI Taxonomy" id="2692134"/>
    <lineage>
        <taxon>Bacteria</taxon>
        <taxon>Pseudomonadati</taxon>
        <taxon>Bacteroidota</taxon>
        <taxon>Cytophagia</taxon>
        <taxon>Cytophagales</taxon>
        <taxon>Cytophagaceae</taxon>
        <taxon>Spirosoma</taxon>
    </lineage>
</organism>
<accession>A0A6G9ARR3</accession>
<reference evidence="1 2" key="1">
    <citation type="submission" date="2020-03" db="EMBL/GenBank/DDBJ databases">
        <authorList>
            <person name="Kim M.K."/>
        </authorList>
    </citation>
    <scope>NUCLEOTIDE SEQUENCE [LARGE SCALE GENOMIC DNA]</scope>
    <source>
        <strain evidence="1 2">BT328</strain>
    </source>
</reference>
<dbReference type="InterPro" id="IPR017946">
    <property type="entry name" value="PLC-like_Pdiesterase_TIM-brl"/>
</dbReference>
<proteinExistence type="predicted"/>
<dbReference type="GO" id="GO:0008081">
    <property type="term" value="F:phosphoric diester hydrolase activity"/>
    <property type="evidence" value="ECO:0007669"/>
    <property type="project" value="InterPro"/>
</dbReference>